<gene>
    <name evidence="2" type="ORF">R0H03_11030</name>
</gene>
<sequence>MDAVNAIRFLSADMIEKAQSGHPGLPIDAAPMAYTLWEKFLQFNPQDPKWINRDRFVLSAGHGSAMLYSL</sequence>
<dbReference type="GO" id="GO:0004802">
    <property type="term" value="F:transketolase activity"/>
    <property type="evidence" value="ECO:0007669"/>
    <property type="project" value="TreeGrafter"/>
</dbReference>
<dbReference type="InterPro" id="IPR029061">
    <property type="entry name" value="THDP-binding"/>
</dbReference>
<dbReference type="AlphaFoldDB" id="A0AAW8YQA8"/>
<dbReference type="Proteomes" id="UP001280415">
    <property type="component" value="Unassembled WGS sequence"/>
</dbReference>
<reference evidence="2" key="2">
    <citation type="submission" date="2023-10" db="EMBL/GenBank/DDBJ databases">
        <authorList>
            <person name="Khurajog B."/>
        </authorList>
    </citation>
    <scope>NUCLEOTIDE SEQUENCE</scope>
    <source>
        <strain evidence="2">BF14</strain>
    </source>
</reference>
<dbReference type="InterPro" id="IPR033247">
    <property type="entry name" value="Transketolase_fam"/>
</dbReference>
<dbReference type="SUPFAM" id="SSF52518">
    <property type="entry name" value="Thiamin diphosphate-binding fold (THDP-binding)"/>
    <property type="match status" value="1"/>
</dbReference>
<protein>
    <submittedName>
        <fullName evidence="2">Transketolase</fullName>
    </submittedName>
</protein>
<evidence type="ECO:0000313" key="2">
    <source>
        <dbReference type="EMBL" id="MDV2912357.1"/>
    </source>
</evidence>
<proteinExistence type="predicted"/>
<feature type="domain" description="Transketolase N-terminal" evidence="1">
    <location>
        <begin position="2"/>
        <end position="70"/>
    </location>
</feature>
<comment type="caution">
    <text evidence="2">The sequence shown here is derived from an EMBL/GenBank/DDBJ whole genome shotgun (WGS) entry which is preliminary data.</text>
</comment>
<name>A0AAW8YQA8_PEDAC</name>
<organism evidence="2 3">
    <name type="scientific">Pediococcus acidilactici</name>
    <dbReference type="NCBI Taxonomy" id="1254"/>
    <lineage>
        <taxon>Bacteria</taxon>
        <taxon>Bacillati</taxon>
        <taxon>Bacillota</taxon>
        <taxon>Bacilli</taxon>
        <taxon>Lactobacillales</taxon>
        <taxon>Lactobacillaceae</taxon>
        <taxon>Pediococcus</taxon>
        <taxon>Pediococcus acidilactici group</taxon>
    </lineage>
</organism>
<dbReference type="GO" id="GO:0005829">
    <property type="term" value="C:cytosol"/>
    <property type="evidence" value="ECO:0007669"/>
    <property type="project" value="TreeGrafter"/>
</dbReference>
<feature type="non-terminal residue" evidence="2">
    <location>
        <position position="70"/>
    </location>
</feature>
<dbReference type="EMBL" id="JAWJAX010000051">
    <property type="protein sequence ID" value="MDV2912357.1"/>
    <property type="molecule type" value="Genomic_DNA"/>
</dbReference>
<accession>A0AAW8YQA8</accession>
<dbReference type="Pfam" id="PF00456">
    <property type="entry name" value="Transketolase_N"/>
    <property type="match status" value="1"/>
</dbReference>
<dbReference type="PANTHER" id="PTHR43522">
    <property type="entry name" value="TRANSKETOLASE"/>
    <property type="match status" value="1"/>
</dbReference>
<evidence type="ECO:0000313" key="3">
    <source>
        <dbReference type="Proteomes" id="UP001280415"/>
    </source>
</evidence>
<dbReference type="GO" id="GO:0006098">
    <property type="term" value="P:pentose-phosphate shunt"/>
    <property type="evidence" value="ECO:0007669"/>
    <property type="project" value="TreeGrafter"/>
</dbReference>
<dbReference type="Gene3D" id="3.40.50.970">
    <property type="match status" value="1"/>
</dbReference>
<dbReference type="PANTHER" id="PTHR43522:SF2">
    <property type="entry name" value="TRANSKETOLASE 1-RELATED"/>
    <property type="match status" value="1"/>
</dbReference>
<evidence type="ECO:0000259" key="1">
    <source>
        <dbReference type="Pfam" id="PF00456"/>
    </source>
</evidence>
<reference evidence="2" key="1">
    <citation type="journal article" date="2023" name="PeerJ">
        <title>Selection and evaluation of lactic acid bacteria from chicken feces in Thailand as potential probiotics.</title>
        <authorList>
            <person name="Khurajog B."/>
            <person name="Disastra Y."/>
            <person name="Lawwyne L.D."/>
            <person name="Sirichokchatchawan W."/>
            <person name="Niyomtham W."/>
            <person name="Yindee J."/>
            <person name="Hampson D.J."/>
            <person name="Prapasarakul N."/>
        </authorList>
    </citation>
    <scope>NUCLEOTIDE SEQUENCE</scope>
    <source>
        <strain evidence="2">BF14</strain>
    </source>
</reference>
<dbReference type="InterPro" id="IPR005474">
    <property type="entry name" value="Transketolase_N"/>
</dbReference>